<accession>A0A5A7N620</accession>
<sequence length="153" mass="16522">MALLFLLALIAAPLAEISVFIAVGGEIGALPVLLLTIATAVIGVTLVRAQGFETIRQARAELDANRAPLLELMHGAFLALAGLMLLIPGFISDFLGALLLIPPLRLWIILGILRRTRPQSNHVIIEGTFWENGKTPDDQTPDQPPDQHLPPRS</sequence>
<keyword evidence="2" id="KW-1133">Transmembrane helix</keyword>
<evidence type="ECO:0000313" key="3">
    <source>
        <dbReference type="EMBL" id="GER02466.1"/>
    </source>
</evidence>
<dbReference type="NCBIfam" id="NF008528">
    <property type="entry name" value="PRK11463.1-2"/>
    <property type="match status" value="1"/>
</dbReference>
<keyword evidence="2" id="KW-0812">Transmembrane</keyword>
<gene>
    <name evidence="3" type="ORF">JCM17846_01480</name>
</gene>
<feature type="compositionally biased region" description="Pro residues" evidence="1">
    <location>
        <begin position="142"/>
        <end position="153"/>
    </location>
</feature>
<evidence type="ECO:0000256" key="1">
    <source>
        <dbReference type="SAM" id="MobiDB-lite"/>
    </source>
</evidence>
<dbReference type="GO" id="GO:0016020">
    <property type="term" value="C:membrane"/>
    <property type="evidence" value="ECO:0007669"/>
    <property type="project" value="InterPro"/>
</dbReference>
<dbReference type="InterPro" id="IPR007313">
    <property type="entry name" value="FxsA"/>
</dbReference>
<feature type="region of interest" description="Disordered" evidence="1">
    <location>
        <begin position="131"/>
        <end position="153"/>
    </location>
</feature>
<reference evidence="3 4" key="1">
    <citation type="submission" date="2019-09" db="EMBL/GenBank/DDBJ databases">
        <title>NBRP : Genome information of microbial organism related human and environment.</title>
        <authorList>
            <person name="Hattori M."/>
            <person name="Oshima K."/>
            <person name="Inaba H."/>
            <person name="Suda W."/>
            <person name="Sakamoto M."/>
            <person name="Iino T."/>
            <person name="Kitahara M."/>
            <person name="Oshida Y."/>
            <person name="Iida T."/>
            <person name="Kudo T."/>
            <person name="Itoh T."/>
            <person name="Ohkuma M."/>
        </authorList>
    </citation>
    <scope>NUCLEOTIDE SEQUENCE [LARGE SCALE GENOMIC DNA]</scope>
    <source>
        <strain evidence="3 4">Q-1</strain>
    </source>
</reference>
<keyword evidence="2" id="KW-0472">Membrane</keyword>
<dbReference type="Pfam" id="PF04186">
    <property type="entry name" value="FxsA"/>
    <property type="match status" value="1"/>
</dbReference>
<dbReference type="Proteomes" id="UP000324996">
    <property type="component" value="Unassembled WGS sequence"/>
</dbReference>
<protein>
    <recommendedName>
        <fullName evidence="5">Membrane protein FxsA</fullName>
    </recommendedName>
</protein>
<dbReference type="RefSeq" id="WP_052371306.1">
    <property type="nucleotide sequence ID" value="NZ_BKCN01000001.1"/>
</dbReference>
<comment type="caution">
    <text evidence="3">The sequence shown here is derived from an EMBL/GenBank/DDBJ whole genome shotgun (WGS) entry which is preliminary data.</text>
</comment>
<dbReference type="PANTHER" id="PTHR35335:SF1">
    <property type="entry name" value="UPF0716 PROTEIN FXSA"/>
    <property type="match status" value="1"/>
</dbReference>
<proteinExistence type="predicted"/>
<dbReference type="EMBL" id="BKCN01000001">
    <property type="protein sequence ID" value="GER02466.1"/>
    <property type="molecule type" value="Genomic_DNA"/>
</dbReference>
<feature type="transmembrane region" description="Helical" evidence="2">
    <location>
        <begin position="68"/>
        <end position="88"/>
    </location>
</feature>
<evidence type="ECO:0000313" key="4">
    <source>
        <dbReference type="Proteomes" id="UP000324996"/>
    </source>
</evidence>
<evidence type="ECO:0008006" key="5">
    <source>
        <dbReference type="Google" id="ProtNLM"/>
    </source>
</evidence>
<keyword evidence="4" id="KW-1185">Reference proteome</keyword>
<name>A0A5A7N620_9PROT</name>
<dbReference type="AlphaFoldDB" id="A0A5A7N620"/>
<feature type="transmembrane region" description="Helical" evidence="2">
    <location>
        <begin position="94"/>
        <end position="113"/>
    </location>
</feature>
<organism evidence="3 4">
    <name type="scientific">Iodidimonas nitroreducens</name>
    <dbReference type="NCBI Taxonomy" id="1236968"/>
    <lineage>
        <taxon>Bacteria</taxon>
        <taxon>Pseudomonadati</taxon>
        <taxon>Pseudomonadota</taxon>
        <taxon>Alphaproteobacteria</taxon>
        <taxon>Iodidimonadales</taxon>
        <taxon>Iodidimonadaceae</taxon>
        <taxon>Iodidimonas</taxon>
    </lineage>
</organism>
<feature type="transmembrane region" description="Helical" evidence="2">
    <location>
        <begin position="27"/>
        <end position="47"/>
    </location>
</feature>
<dbReference type="PANTHER" id="PTHR35335">
    <property type="entry name" value="UPF0716 PROTEIN FXSA"/>
    <property type="match status" value="1"/>
</dbReference>
<evidence type="ECO:0000256" key="2">
    <source>
        <dbReference type="SAM" id="Phobius"/>
    </source>
</evidence>